<reference evidence="4" key="2">
    <citation type="submission" date="2022-10" db="EMBL/GenBank/DDBJ databases">
        <authorList>
            <person name="Trinh H.N."/>
        </authorList>
    </citation>
    <scope>NUCLEOTIDE SEQUENCE</scope>
    <source>
        <strain evidence="4">RN2-1</strain>
    </source>
</reference>
<protein>
    <submittedName>
        <fullName evidence="4">ABC transporter substrate-binding protein</fullName>
    </submittedName>
</protein>
<dbReference type="Gene3D" id="3.40.190.10">
    <property type="entry name" value="Periplasmic binding protein-like II"/>
    <property type="match status" value="1"/>
</dbReference>
<keyword evidence="5" id="KW-1185">Reference proteome</keyword>
<evidence type="ECO:0000313" key="4">
    <source>
        <dbReference type="EMBL" id="MCW3475621.1"/>
    </source>
</evidence>
<dbReference type="InterPro" id="IPR000914">
    <property type="entry name" value="SBP_5_dom"/>
</dbReference>
<dbReference type="PIRSF" id="PIRSF002741">
    <property type="entry name" value="MppA"/>
    <property type="match status" value="1"/>
</dbReference>
<evidence type="ECO:0000313" key="5">
    <source>
        <dbReference type="Proteomes" id="UP001165679"/>
    </source>
</evidence>
<organism evidence="4 5">
    <name type="scientific">Limobrevibacterium gyesilva</name>
    <dbReference type="NCBI Taxonomy" id="2991712"/>
    <lineage>
        <taxon>Bacteria</taxon>
        <taxon>Pseudomonadati</taxon>
        <taxon>Pseudomonadota</taxon>
        <taxon>Alphaproteobacteria</taxon>
        <taxon>Acetobacterales</taxon>
        <taxon>Acetobacteraceae</taxon>
        <taxon>Limobrevibacterium</taxon>
    </lineage>
</organism>
<dbReference type="AlphaFoldDB" id="A0AA42CG41"/>
<name>A0AA42CG41_9PROT</name>
<reference evidence="4" key="1">
    <citation type="submission" date="2022-09" db="EMBL/GenBank/DDBJ databases">
        <title>Rhodovastum sp. nov. RN2-1 isolated from soil in Seongnam, South Korea.</title>
        <authorList>
            <person name="Le N.T."/>
        </authorList>
    </citation>
    <scope>NUCLEOTIDE SEQUENCE</scope>
    <source>
        <strain evidence="4">RN2-1</strain>
    </source>
</reference>
<dbReference type="Gene3D" id="3.90.76.10">
    <property type="entry name" value="Dipeptide-binding Protein, Domain 1"/>
    <property type="match status" value="1"/>
</dbReference>
<evidence type="ECO:0000256" key="2">
    <source>
        <dbReference type="ARBA" id="ARBA00005695"/>
    </source>
</evidence>
<dbReference type="InterPro" id="IPR030678">
    <property type="entry name" value="Peptide/Ni-bd"/>
</dbReference>
<dbReference type="GO" id="GO:1904680">
    <property type="term" value="F:peptide transmembrane transporter activity"/>
    <property type="evidence" value="ECO:0007669"/>
    <property type="project" value="TreeGrafter"/>
</dbReference>
<dbReference type="RefSeq" id="WP_264714341.1">
    <property type="nucleotide sequence ID" value="NZ_JAPDNT010000010.1"/>
</dbReference>
<dbReference type="SUPFAM" id="SSF53850">
    <property type="entry name" value="Periplasmic binding protein-like II"/>
    <property type="match status" value="1"/>
</dbReference>
<comment type="caution">
    <text evidence="4">The sequence shown here is derived from an EMBL/GenBank/DDBJ whole genome shotgun (WGS) entry which is preliminary data.</text>
</comment>
<gene>
    <name evidence="4" type="ORF">OL599_13635</name>
</gene>
<dbReference type="GO" id="GO:0015833">
    <property type="term" value="P:peptide transport"/>
    <property type="evidence" value="ECO:0007669"/>
    <property type="project" value="TreeGrafter"/>
</dbReference>
<proteinExistence type="inferred from homology"/>
<dbReference type="Gene3D" id="3.10.105.10">
    <property type="entry name" value="Dipeptide-binding Protein, Domain 3"/>
    <property type="match status" value="1"/>
</dbReference>
<comment type="similarity">
    <text evidence="2">Belongs to the bacterial solute-binding protein 5 family.</text>
</comment>
<dbReference type="InterPro" id="IPR039424">
    <property type="entry name" value="SBP_5"/>
</dbReference>
<accession>A0AA42CG41</accession>
<evidence type="ECO:0000259" key="3">
    <source>
        <dbReference type="Pfam" id="PF00496"/>
    </source>
</evidence>
<evidence type="ECO:0000256" key="1">
    <source>
        <dbReference type="ARBA" id="ARBA00004418"/>
    </source>
</evidence>
<dbReference type="GO" id="GO:0043190">
    <property type="term" value="C:ATP-binding cassette (ABC) transporter complex"/>
    <property type="evidence" value="ECO:0007669"/>
    <property type="project" value="InterPro"/>
</dbReference>
<dbReference type="PANTHER" id="PTHR30290:SF34">
    <property type="entry name" value="ABC TRANSPORTER, PERIPLASMIC OLIGO-PEPTIDE BINDING PROTEIN, PUTATIVE-RELATED"/>
    <property type="match status" value="1"/>
</dbReference>
<feature type="domain" description="Solute-binding protein family 5" evidence="3">
    <location>
        <begin position="57"/>
        <end position="421"/>
    </location>
</feature>
<dbReference type="GO" id="GO:0030288">
    <property type="term" value="C:outer membrane-bounded periplasmic space"/>
    <property type="evidence" value="ECO:0007669"/>
    <property type="project" value="UniProtKB-ARBA"/>
</dbReference>
<dbReference type="CDD" id="cd08512">
    <property type="entry name" value="PBP2_NikA_DppA_OppA_like_7"/>
    <property type="match status" value="1"/>
</dbReference>
<dbReference type="EMBL" id="JAPDNT010000010">
    <property type="protein sequence ID" value="MCW3475621.1"/>
    <property type="molecule type" value="Genomic_DNA"/>
</dbReference>
<dbReference type="PANTHER" id="PTHR30290">
    <property type="entry name" value="PERIPLASMIC BINDING COMPONENT OF ABC TRANSPORTER"/>
    <property type="match status" value="1"/>
</dbReference>
<dbReference type="Pfam" id="PF00496">
    <property type="entry name" value="SBP_bac_5"/>
    <property type="match status" value="1"/>
</dbReference>
<sequence length="502" mass="56539">MAGRNGARAQGIRRIVTANNSPYDTLDPHAVFDIGRIASRLNMYDCLVRWVDNPPQLVLWLAEKVDISPDGLTYTFTLRKGARFHDGTPITADDVVFSMERLLGMKKGAYGLFKGAIDPGKTAAIDPGTVRFTLNQPFAVFMSVLSELWIVNSRLVRANEASGDWGAAWLNRNEAGSGNFRLRRFDPAVGFQADRFDGHFMGWDQPHVDQTEFRVVLETTSRVLGMLKGDFNITDGYLPLDQIKRLRESDSIRIEEAESLRTMYFIIHNQRAPLNDVNMRKALSYAFDYDAFNNQILGGSVARNPGIIPNTMWGAPKDLKGYTYDLAKAKEHLAMVKAPLRPLSIGVLAGFGQSEQAALLLQNGLAKIGVEAKLVSEPWSVIQGKYNDPDRTHDLIPLWRSAYFADPHNWTGYIYNSRNIGSGNPSFYRNARVDELTDKALLLTDREQRQPMYEEVSRILVEEAAGLFIYNTKWYGPFTRNVRGVRFCPIGDAQDIRWMSLA</sequence>
<dbReference type="Proteomes" id="UP001165679">
    <property type="component" value="Unassembled WGS sequence"/>
</dbReference>
<comment type="subcellular location">
    <subcellularLocation>
        <location evidence="1">Periplasm</location>
    </subcellularLocation>
</comment>